<proteinExistence type="predicted"/>
<gene>
    <name evidence="1" type="ORF">NIES267_03050</name>
</gene>
<dbReference type="Proteomes" id="UP000218418">
    <property type="component" value="Chromosome"/>
</dbReference>
<name>A0A1Z4LHX1_9CYAN</name>
<dbReference type="AlphaFoldDB" id="A0A1Z4LHX1"/>
<organism evidence="1 2">
    <name type="scientific">Calothrix parasitica NIES-267</name>
    <dbReference type="NCBI Taxonomy" id="1973488"/>
    <lineage>
        <taxon>Bacteria</taxon>
        <taxon>Bacillati</taxon>
        <taxon>Cyanobacteriota</taxon>
        <taxon>Cyanophyceae</taxon>
        <taxon>Nostocales</taxon>
        <taxon>Calotrichaceae</taxon>
        <taxon>Calothrix</taxon>
    </lineage>
</organism>
<keyword evidence="2" id="KW-1185">Reference proteome</keyword>
<evidence type="ECO:0000313" key="1">
    <source>
        <dbReference type="EMBL" id="BAY80840.1"/>
    </source>
</evidence>
<protein>
    <submittedName>
        <fullName evidence="1">Uncharacterized protein</fullName>
    </submittedName>
</protein>
<sequence>MFIANDASKTSASHTQPNKPKLHITYLSIYEFVTMIQMGHFLKEQAVPQSPHLTQAVA</sequence>
<evidence type="ECO:0000313" key="2">
    <source>
        <dbReference type="Proteomes" id="UP000218418"/>
    </source>
</evidence>
<dbReference type="EMBL" id="AP018227">
    <property type="protein sequence ID" value="BAY80840.1"/>
    <property type="molecule type" value="Genomic_DNA"/>
</dbReference>
<reference evidence="1 2" key="1">
    <citation type="submission" date="2017-06" db="EMBL/GenBank/DDBJ databases">
        <title>Genome sequencing of cyanobaciteial culture collection at National Institute for Environmental Studies (NIES).</title>
        <authorList>
            <person name="Hirose Y."/>
            <person name="Shimura Y."/>
            <person name="Fujisawa T."/>
            <person name="Nakamura Y."/>
            <person name="Kawachi M."/>
        </authorList>
    </citation>
    <scope>NUCLEOTIDE SEQUENCE [LARGE SCALE GENOMIC DNA]</scope>
    <source>
        <strain evidence="1 2">NIES-267</strain>
    </source>
</reference>
<accession>A0A1Z4LHX1</accession>